<dbReference type="RefSeq" id="WP_184581042.1">
    <property type="nucleotide sequence ID" value="NZ_JACHJT010000001.1"/>
</dbReference>
<dbReference type="EMBL" id="JACHJT010000001">
    <property type="protein sequence ID" value="MBB4933434.1"/>
    <property type="molecule type" value="Genomic_DNA"/>
</dbReference>
<comment type="caution">
    <text evidence="2">The sequence shown here is derived from an EMBL/GenBank/DDBJ whole genome shotgun (WGS) entry which is preliminary data.</text>
</comment>
<feature type="region of interest" description="Disordered" evidence="1">
    <location>
        <begin position="1"/>
        <end position="46"/>
    </location>
</feature>
<dbReference type="AlphaFoldDB" id="A0A7W7W531"/>
<evidence type="ECO:0000256" key="1">
    <source>
        <dbReference type="SAM" id="MobiDB-lite"/>
    </source>
</evidence>
<evidence type="ECO:0000313" key="2">
    <source>
        <dbReference type="EMBL" id="MBB4933434.1"/>
    </source>
</evidence>
<sequence length="46" mass="5272">MFDPFTAKEFQEGLRKWDRLQGEAPAAPESDEPAHEATRGPEQDER</sequence>
<gene>
    <name evidence="2" type="ORF">F4561_004254</name>
</gene>
<keyword evidence="3" id="KW-1185">Reference proteome</keyword>
<proteinExistence type="predicted"/>
<evidence type="ECO:0000313" key="3">
    <source>
        <dbReference type="Proteomes" id="UP000523007"/>
    </source>
</evidence>
<feature type="compositionally biased region" description="Basic and acidic residues" evidence="1">
    <location>
        <begin position="32"/>
        <end position="46"/>
    </location>
</feature>
<feature type="compositionally biased region" description="Basic and acidic residues" evidence="1">
    <location>
        <begin position="9"/>
        <end position="21"/>
    </location>
</feature>
<dbReference type="Proteomes" id="UP000523007">
    <property type="component" value="Unassembled WGS sequence"/>
</dbReference>
<organism evidence="2 3">
    <name type="scientific">Lipingzhangella halophila</name>
    <dbReference type="NCBI Taxonomy" id="1783352"/>
    <lineage>
        <taxon>Bacteria</taxon>
        <taxon>Bacillati</taxon>
        <taxon>Actinomycetota</taxon>
        <taxon>Actinomycetes</taxon>
        <taxon>Streptosporangiales</taxon>
        <taxon>Nocardiopsidaceae</taxon>
        <taxon>Lipingzhangella</taxon>
    </lineage>
</organism>
<name>A0A7W7W531_9ACTN</name>
<accession>A0A7W7W531</accession>
<reference evidence="2 3" key="1">
    <citation type="submission" date="2020-08" db="EMBL/GenBank/DDBJ databases">
        <title>Sequencing the genomes of 1000 actinobacteria strains.</title>
        <authorList>
            <person name="Klenk H.-P."/>
        </authorList>
    </citation>
    <scope>NUCLEOTIDE SEQUENCE [LARGE SCALE GENOMIC DNA]</scope>
    <source>
        <strain evidence="2 3">DSM 102030</strain>
    </source>
</reference>
<protein>
    <submittedName>
        <fullName evidence="2">Uncharacterized protein</fullName>
    </submittedName>
</protein>